<evidence type="ECO:0000313" key="11">
    <source>
        <dbReference type="EMBL" id="ASY09079.1"/>
    </source>
</evidence>
<dbReference type="RefSeq" id="WP_095680382.1">
    <property type="nucleotide sequence ID" value="NZ_CP016768.2"/>
</dbReference>
<dbReference type="PANTHER" id="PTHR20881:SF0">
    <property type="entry name" value="3-METHYL-2-OXOBUTANOATE HYDROXYMETHYLTRANSFERASE"/>
    <property type="match status" value="1"/>
</dbReference>
<evidence type="ECO:0000256" key="3">
    <source>
        <dbReference type="ARBA" id="ARBA00011424"/>
    </source>
</evidence>
<dbReference type="GO" id="GO:0000287">
    <property type="term" value="F:magnesium ion binding"/>
    <property type="evidence" value="ECO:0007669"/>
    <property type="project" value="TreeGrafter"/>
</dbReference>
<dbReference type="UniPathway" id="UPA00028">
    <property type="reaction ID" value="UER00003"/>
</dbReference>
<keyword evidence="5 7" id="KW-0808">Transferase</keyword>
<dbReference type="FunFam" id="3.20.20.60:FF:000003">
    <property type="entry name" value="3-methyl-2-oxobutanoate hydroxymethyltransferase"/>
    <property type="match status" value="1"/>
</dbReference>
<dbReference type="SUPFAM" id="SSF51621">
    <property type="entry name" value="Phosphoenolpyruvate/pyruvate domain"/>
    <property type="match status" value="1"/>
</dbReference>
<dbReference type="OrthoDB" id="9781789at2"/>
<feature type="binding site" evidence="7 9">
    <location>
        <begin position="50"/>
        <end position="51"/>
    </location>
    <ligand>
        <name>3-methyl-2-oxobutanoate</name>
        <dbReference type="ChEBI" id="CHEBI:11851"/>
    </ligand>
</feature>
<name>A0A249JX37_9ACTN</name>
<comment type="cofactor">
    <cofactor evidence="7 10">
        <name>Mg(2+)</name>
        <dbReference type="ChEBI" id="CHEBI:18420"/>
    </cofactor>
    <text evidence="7 10">Binds 1 Mg(2+) ion per subunit.</text>
</comment>
<comment type="subcellular location">
    <subcellularLocation>
        <location evidence="7">Cytoplasm</location>
    </subcellularLocation>
</comment>
<dbReference type="NCBIfam" id="TIGR00222">
    <property type="entry name" value="panB"/>
    <property type="match status" value="1"/>
</dbReference>
<dbReference type="AlphaFoldDB" id="A0A249JX37"/>
<feature type="binding site" evidence="7 10">
    <location>
        <position position="89"/>
    </location>
    <ligand>
        <name>Mg(2+)</name>
        <dbReference type="ChEBI" id="CHEBI:18420"/>
    </ligand>
</feature>
<evidence type="ECO:0000256" key="8">
    <source>
        <dbReference type="PIRSR" id="PIRSR000388-1"/>
    </source>
</evidence>
<dbReference type="GO" id="GO:0032259">
    <property type="term" value="P:methylation"/>
    <property type="evidence" value="ECO:0007669"/>
    <property type="project" value="UniProtKB-KW"/>
</dbReference>
<dbReference type="PANTHER" id="PTHR20881">
    <property type="entry name" value="3-METHYL-2-OXOBUTANOATE HYDROXYMETHYLTRANSFERASE"/>
    <property type="match status" value="1"/>
</dbReference>
<proteinExistence type="inferred from homology"/>
<feature type="binding site" evidence="7 9">
    <location>
        <position position="89"/>
    </location>
    <ligand>
        <name>3-methyl-2-oxobutanoate</name>
        <dbReference type="ChEBI" id="CHEBI:11851"/>
    </ligand>
</feature>
<dbReference type="Proteomes" id="UP000217153">
    <property type="component" value="Chromosome"/>
</dbReference>
<evidence type="ECO:0000256" key="6">
    <source>
        <dbReference type="ARBA" id="ARBA00056497"/>
    </source>
</evidence>
<dbReference type="EMBL" id="CP016768">
    <property type="protein sequence ID" value="ASY09079.1"/>
    <property type="molecule type" value="Genomic_DNA"/>
</dbReference>
<dbReference type="Gene3D" id="3.20.20.60">
    <property type="entry name" value="Phosphoenolpyruvate-binding domains"/>
    <property type="match status" value="1"/>
</dbReference>
<sequence length="269" mass="28341">MSNAHTSRISITDLAAKKEAGQKWAMLTCYEQITAEIFDEAGIPVLLVGDSAGNNFLGFENTIPVSVDELIPLARAVVTASQKAMVVADFPFGSYESSPDQALATGIRFFKEAKVGAVKLEGGAKVVPQIEKLIAAGIPVMGHLGLTPQSVHALGGFKVQGRGEDGQRIINDAKALQAAGVFAIVLEAVPAELAAQITKELLIPTIGIGAGVNCDAQVLVWTDLMGMSAKMPKLAKAYRNLRKEMSDAVGEFAQDVAAGRFPTADQSFN</sequence>
<dbReference type="InterPro" id="IPR003700">
    <property type="entry name" value="Pantoate_hydroxy_MeTrfase"/>
</dbReference>
<dbReference type="EC" id="2.1.2.11" evidence="7"/>
<dbReference type="KEGG" id="abam:B1s21122_01745"/>
<evidence type="ECO:0000256" key="7">
    <source>
        <dbReference type="HAMAP-Rule" id="MF_00156"/>
    </source>
</evidence>
<dbReference type="GO" id="GO:0015940">
    <property type="term" value="P:pantothenate biosynthetic process"/>
    <property type="evidence" value="ECO:0007669"/>
    <property type="project" value="UniProtKB-UniRule"/>
</dbReference>
<dbReference type="NCBIfam" id="NF001452">
    <property type="entry name" value="PRK00311.1"/>
    <property type="match status" value="1"/>
</dbReference>
<keyword evidence="11" id="KW-0489">Methyltransferase</keyword>
<feature type="binding site" evidence="7 10">
    <location>
        <position position="50"/>
    </location>
    <ligand>
        <name>Mg(2+)</name>
        <dbReference type="ChEBI" id="CHEBI:18420"/>
    </ligand>
</feature>
<keyword evidence="7" id="KW-0963">Cytoplasm</keyword>
<keyword evidence="12" id="KW-1185">Reference proteome</keyword>
<reference evidence="12" key="1">
    <citation type="submission" date="2016-10" db="EMBL/GenBank/DDBJ databases">
        <title>High microdiversification within the ubiquitous acI lineage of Actinobacteria.</title>
        <authorList>
            <person name="Neuenschwander S.M."/>
            <person name="Salcher M."/>
            <person name="Ghai R."/>
            <person name="Pernthaler J."/>
        </authorList>
    </citation>
    <scope>NUCLEOTIDE SEQUENCE [LARGE SCALE GENOMIC DNA]</scope>
</reference>
<evidence type="ECO:0000313" key="12">
    <source>
        <dbReference type="Proteomes" id="UP000217153"/>
    </source>
</evidence>
<keyword evidence="7 10" id="KW-0479">Metal-binding</keyword>
<dbReference type="GO" id="GO:0005737">
    <property type="term" value="C:cytoplasm"/>
    <property type="evidence" value="ECO:0007669"/>
    <property type="project" value="UniProtKB-SubCell"/>
</dbReference>
<comment type="subunit">
    <text evidence="3 7">Homodecamer; pentamer of dimers.</text>
</comment>
<dbReference type="InterPro" id="IPR015813">
    <property type="entry name" value="Pyrv/PenolPyrv_kinase-like_dom"/>
</dbReference>
<keyword evidence="7 10" id="KW-0460">Magnesium</keyword>
<accession>A0A249JX37</accession>
<dbReference type="GO" id="GO:0003864">
    <property type="term" value="F:3-methyl-2-oxobutanoate hydroxymethyltransferase activity"/>
    <property type="evidence" value="ECO:0007669"/>
    <property type="project" value="UniProtKB-UniRule"/>
</dbReference>
<evidence type="ECO:0000256" key="5">
    <source>
        <dbReference type="ARBA" id="ARBA00022679"/>
    </source>
</evidence>
<evidence type="ECO:0000256" key="9">
    <source>
        <dbReference type="PIRSR" id="PIRSR000388-2"/>
    </source>
</evidence>
<protein>
    <recommendedName>
        <fullName evidence="7">3-methyl-2-oxobutanoate hydroxymethyltransferase</fullName>
        <ecNumber evidence="7">2.1.2.11</ecNumber>
    </recommendedName>
    <alternativeName>
        <fullName evidence="7">Ketopantoate hydroxymethyltransferase</fullName>
        <shortName evidence="7">KPHMT</shortName>
    </alternativeName>
</protein>
<evidence type="ECO:0000256" key="4">
    <source>
        <dbReference type="ARBA" id="ARBA00022655"/>
    </source>
</evidence>
<comment type="function">
    <text evidence="6 7">Catalyzes the reversible reaction in which hydroxymethyl group from 5,10-methylenetetrahydrofolate is transferred onto alpha-ketoisovalerate to form ketopantoate.</text>
</comment>
<feature type="active site" description="Proton acceptor" evidence="7 8">
    <location>
        <position position="187"/>
    </location>
</feature>
<comment type="catalytic activity">
    <reaction evidence="7">
        <text>(6R)-5,10-methylene-5,6,7,8-tetrahydrofolate + 3-methyl-2-oxobutanoate + H2O = 2-dehydropantoate + (6S)-5,6,7,8-tetrahydrofolate</text>
        <dbReference type="Rhea" id="RHEA:11824"/>
        <dbReference type="ChEBI" id="CHEBI:11561"/>
        <dbReference type="ChEBI" id="CHEBI:11851"/>
        <dbReference type="ChEBI" id="CHEBI:15377"/>
        <dbReference type="ChEBI" id="CHEBI:15636"/>
        <dbReference type="ChEBI" id="CHEBI:57453"/>
        <dbReference type="EC" id="2.1.2.11"/>
    </reaction>
</comment>
<feature type="binding site" evidence="7 10">
    <location>
        <position position="121"/>
    </location>
    <ligand>
        <name>Mg(2+)</name>
        <dbReference type="ChEBI" id="CHEBI:18420"/>
    </ligand>
</feature>
<comment type="similarity">
    <text evidence="2 7">Belongs to the PanB family.</text>
</comment>
<dbReference type="GO" id="GO:0008168">
    <property type="term" value="F:methyltransferase activity"/>
    <property type="evidence" value="ECO:0007669"/>
    <property type="project" value="UniProtKB-KW"/>
</dbReference>
<keyword evidence="4 7" id="KW-0566">Pantothenate biosynthesis</keyword>
<feature type="binding site" evidence="7 9">
    <location>
        <position position="119"/>
    </location>
    <ligand>
        <name>3-methyl-2-oxobutanoate</name>
        <dbReference type="ChEBI" id="CHEBI:11851"/>
    </ligand>
</feature>
<evidence type="ECO:0000256" key="1">
    <source>
        <dbReference type="ARBA" id="ARBA00005033"/>
    </source>
</evidence>
<dbReference type="Pfam" id="PF02548">
    <property type="entry name" value="Pantoate_transf"/>
    <property type="match status" value="1"/>
</dbReference>
<organism evidence="11 12">
    <name type="scientific">Candidatus Nanopelagicus limnae</name>
    <dbReference type="NCBI Taxonomy" id="1884634"/>
    <lineage>
        <taxon>Bacteria</taxon>
        <taxon>Bacillati</taxon>
        <taxon>Actinomycetota</taxon>
        <taxon>Actinomycetes</taxon>
        <taxon>Candidatus Nanopelagicales</taxon>
        <taxon>Candidatus Nanopelagicaceae</taxon>
        <taxon>Candidatus Nanopelagicus</taxon>
    </lineage>
</organism>
<evidence type="ECO:0000256" key="2">
    <source>
        <dbReference type="ARBA" id="ARBA00008676"/>
    </source>
</evidence>
<dbReference type="HAMAP" id="MF_00156">
    <property type="entry name" value="PanB"/>
    <property type="match status" value="1"/>
</dbReference>
<dbReference type="PIRSF" id="PIRSF000388">
    <property type="entry name" value="Pantoate_hydroxy_MeTrfase"/>
    <property type="match status" value="1"/>
</dbReference>
<gene>
    <name evidence="7 11" type="primary">panB</name>
    <name evidence="11" type="ORF">B1s21122_01745</name>
</gene>
<dbReference type="InterPro" id="IPR040442">
    <property type="entry name" value="Pyrv_kinase-like_dom_sf"/>
</dbReference>
<evidence type="ECO:0000256" key="10">
    <source>
        <dbReference type="PIRSR" id="PIRSR000388-3"/>
    </source>
</evidence>
<dbReference type="CDD" id="cd06557">
    <property type="entry name" value="KPHMT-like"/>
    <property type="match status" value="1"/>
</dbReference>
<comment type="pathway">
    <text evidence="1 7">Cofactor biosynthesis; (R)-pantothenate biosynthesis; (R)-pantoate from 3-methyl-2-oxobutanoate: step 1/2.</text>
</comment>